<evidence type="ECO:0000313" key="2">
    <source>
        <dbReference type="EMBL" id="EKX37838.1"/>
    </source>
</evidence>
<dbReference type="EMBL" id="JH993054">
    <property type="protein sequence ID" value="EKX37838.1"/>
    <property type="molecule type" value="Genomic_DNA"/>
</dbReference>
<evidence type="ECO:0000256" key="1">
    <source>
        <dbReference type="SAM" id="MobiDB-lite"/>
    </source>
</evidence>
<dbReference type="GeneID" id="17294583"/>
<dbReference type="InterPro" id="IPR021838">
    <property type="entry name" value="DUF3431"/>
</dbReference>
<accession>L1INK9</accession>
<name>L1INK9_GUITC</name>
<dbReference type="eggNOG" id="ENOG502SE3K">
    <property type="taxonomic scope" value="Eukaryota"/>
</dbReference>
<dbReference type="KEGG" id="gtt:GUITHDRAFT_115978"/>
<reference evidence="3" key="3">
    <citation type="submission" date="2015-06" db="UniProtKB">
        <authorList>
            <consortium name="EnsemblProtists"/>
        </authorList>
    </citation>
    <scope>IDENTIFICATION</scope>
</reference>
<dbReference type="OrthoDB" id="426718at2759"/>
<sequence length="232" mass="25944">MDPLASAGISASDGESLCSSTVTRSAGPDRCLRYPLPEGSVHVVVAMRDASWTMKVVEDIAFMGLTNSIVYLYRRMDVGINLKGLLSSEPTAGLPCGITVVERALVPNRGNEAAVYLSHIEEFYDNLPMLMVFMHDHGIESWHSQRRPVYKRSRAYYLGLASQLVDPNTHQLVYPELAALPSHAVLMEFSATVVSLNSCYDTIWREPLCWQQYTLNSYERETRPSMTCQDST</sequence>
<dbReference type="Proteomes" id="UP000011087">
    <property type="component" value="Unassembled WGS sequence"/>
</dbReference>
<dbReference type="EnsemblProtists" id="EKX37838">
    <property type="protein sequence ID" value="EKX37838"/>
    <property type="gene ID" value="GUITHDRAFT_115978"/>
</dbReference>
<reference evidence="4" key="2">
    <citation type="submission" date="2012-11" db="EMBL/GenBank/DDBJ databases">
        <authorList>
            <person name="Kuo A."/>
            <person name="Curtis B.A."/>
            <person name="Tanifuji G."/>
            <person name="Burki F."/>
            <person name="Gruber A."/>
            <person name="Irimia M."/>
            <person name="Maruyama S."/>
            <person name="Arias M.C."/>
            <person name="Ball S.G."/>
            <person name="Gile G.H."/>
            <person name="Hirakawa Y."/>
            <person name="Hopkins J.F."/>
            <person name="Rensing S.A."/>
            <person name="Schmutz J."/>
            <person name="Symeonidi A."/>
            <person name="Elias M."/>
            <person name="Eveleigh R.J."/>
            <person name="Herman E.K."/>
            <person name="Klute M.J."/>
            <person name="Nakayama T."/>
            <person name="Obornik M."/>
            <person name="Reyes-Prieto A."/>
            <person name="Armbrust E.V."/>
            <person name="Aves S.J."/>
            <person name="Beiko R.G."/>
            <person name="Coutinho P."/>
            <person name="Dacks J.B."/>
            <person name="Durnford D.G."/>
            <person name="Fast N.M."/>
            <person name="Green B.R."/>
            <person name="Grisdale C."/>
            <person name="Hempe F."/>
            <person name="Henrissat B."/>
            <person name="Hoppner M.P."/>
            <person name="Ishida K.-I."/>
            <person name="Kim E."/>
            <person name="Koreny L."/>
            <person name="Kroth P.G."/>
            <person name="Liu Y."/>
            <person name="Malik S.-B."/>
            <person name="Maier U.G."/>
            <person name="McRose D."/>
            <person name="Mock T."/>
            <person name="Neilson J.A."/>
            <person name="Onodera N.T."/>
            <person name="Poole A.M."/>
            <person name="Pritham E.J."/>
            <person name="Richards T.A."/>
            <person name="Rocap G."/>
            <person name="Roy S.W."/>
            <person name="Sarai C."/>
            <person name="Schaack S."/>
            <person name="Shirato S."/>
            <person name="Slamovits C.H."/>
            <person name="Spencer D.F."/>
            <person name="Suzuki S."/>
            <person name="Worden A.Z."/>
            <person name="Zauner S."/>
            <person name="Barry K."/>
            <person name="Bell C."/>
            <person name="Bharti A.K."/>
            <person name="Crow J.A."/>
            <person name="Grimwood J."/>
            <person name="Kramer R."/>
            <person name="Lindquist E."/>
            <person name="Lucas S."/>
            <person name="Salamov A."/>
            <person name="McFadden G.I."/>
            <person name="Lane C.E."/>
            <person name="Keeling P.J."/>
            <person name="Gray M.W."/>
            <person name="Grigoriev I.V."/>
            <person name="Archibald J.M."/>
        </authorList>
    </citation>
    <scope>NUCLEOTIDE SEQUENCE</scope>
    <source>
        <strain evidence="4">CCMP2712</strain>
    </source>
</reference>
<reference evidence="2 4" key="1">
    <citation type="journal article" date="2012" name="Nature">
        <title>Algal genomes reveal evolutionary mosaicism and the fate of nucleomorphs.</title>
        <authorList>
            <consortium name="DOE Joint Genome Institute"/>
            <person name="Curtis B.A."/>
            <person name="Tanifuji G."/>
            <person name="Burki F."/>
            <person name="Gruber A."/>
            <person name="Irimia M."/>
            <person name="Maruyama S."/>
            <person name="Arias M.C."/>
            <person name="Ball S.G."/>
            <person name="Gile G.H."/>
            <person name="Hirakawa Y."/>
            <person name="Hopkins J.F."/>
            <person name="Kuo A."/>
            <person name="Rensing S.A."/>
            <person name="Schmutz J."/>
            <person name="Symeonidi A."/>
            <person name="Elias M."/>
            <person name="Eveleigh R.J."/>
            <person name="Herman E.K."/>
            <person name="Klute M.J."/>
            <person name="Nakayama T."/>
            <person name="Obornik M."/>
            <person name="Reyes-Prieto A."/>
            <person name="Armbrust E.V."/>
            <person name="Aves S.J."/>
            <person name="Beiko R.G."/>
            <person name="Coutinho P."/>
            <person name="Dacks J.B."/>
            <person name="Durnford D.G."/>
            <person name="Fast N.M."/>
            <person name="Green B.R."/>
            <person name="Grisdale C.J."/>
            <person name="Hempel F."/>
            <person name="Henrissat B."/>
            <person name="Hoppner M.P."/>
            <person name="Ishida K."/>
            <person name="Kim E."/>
            <person name="Koreny L."/>
            <person name="Kroth P.G."/>
            <person name="Liu Y."/>
            <person name="Malik S.B."/>
            <person name="Maier U.G."/>
            <person name="McRose D."/>
            <person name="Mock T."/>
            <person name="Neilson J.A."/>
            <person name="Onodera N.T."/>
            <person name="Poole A.M."/>
            <person name="Pritham E.J."/>
            <person name="Richards T.A."/>
            <person name="Rocap G."/>
            <person name="Roy S.W."/>
            <person name="Sarai C."/>
            <person name="Schaack S."/>
            <person name="Shirato S."/>
            <person name="Slamovits C.H."/>
            <person name="Spencer D.F."/>
            <person name="Suzuki S."/>
            <person name="Worden A.Z."/>
            <person name="Zauner S."/>
            <person name="Barry K."/>
            <person name="Bell C."/>
            <person name="Bharti A.K."/>
            <person name="Crow J.A."/>
            <person name="Grimwood J."/>
            <person name="Kramer R."/>
            <person name="Lindquist E."/>
            <person name="Lucas S."/>
            <person name="Salamov A."/>
            <person name="McFadden G.I."/>
            <person name="Lane C.E."/>
            <person name="Keeling P.J."/>
            <person name="Gray M.W."/>
            <person name="Grigoriev I.V."/>
            <person name="Archibald J.M."/>
        </authorList>
    </citation>
    <scope>NUCLEOTIDE SEQUENCE</scope>
    <source>
        <strain evidence="2 4">CCMP2712</strain>
    </source>
</reference>
<gene>
    <name evidence="2" type="ORF">GUITHDRAFT_115978</name>
</gene>
<dbReference type="AlphaFoldDB" id="L1INK9"/>
<evidence type="ECO:0000313" key="4">
    <source>
        <dbReference type="Proteomes" id="UP000011087"/>
    </source>
</evidence>
<dbReference type="PaxDb" id="55529-EKX37838"/>
<proteinExistence type="predicted"/>
<protein>
    <submittedName>
        <fullName evidence="2 3">Uncharacterized protein</fullName>
    </submittedName>
</protein>
<dbReference type="Pfam" id="PF11913">
    <property type="entry name" value="DUF3431"/>
    <property type="match status" value="1"/>
</dbReference>
<dbReference type="HOGENOM" id="CLU_1196814_0_0_1"/>
<keyword evidence="4" id="KW-1185">Reference proteome</keyword>
<organism evidence="2">
    <name type="scientific">Guillardia theta (strain CCMP2712)</name>
    <name type="common">Cryptophyte</name>
    <dbReference type="NCBI Taxonomy" id="905079"/>
    <lineage>
        <taxon>Eukaryota</taxon>
        <taxon>Cryptophyceae</taxon>
        <taxon>Pyrenomonadales</taxon>
        <taxon>Geminigeraceae</taxon>
        <taxon>Guillardia</taxon>
    </lineage>
</organism>
<evidence type="ECO:0000313" key="3">
    <source>
        <dbReference type="EnsemblProtists" id="EKX37838"/>
    </source>
</evidence>
<dbReference type="RefSeq" id="XP_005824818.1">
    <property type="nucleotide sequence ID" value="XM_005824761.1"/>
</dbReference>
<feature type="region of interest" description="Disordered" evidence="1">
    <location>
        <begin position="1"/>
        <end position="25"/>
    </location>
</feature>